<reference evidence="12 13" key="1">
    <citation type="journal article" date="2014" name="Int. J. Syst. Evol. Microbiol.">
        <title>Complete genome sequence of Corynebacterium casei LMG S-19264T (=DSM 44701T), isolated from a smear-ripened cheese.</title>
        <authorList>
            <consortium name="US DOE Joint Genome Institute (JGI-PGF)"/>
            <person name="Walter F."/>
            <person name="Albersmeier A."/>
            <person name="Kalinowski J."/>
            <person name="Ruckert C."/>
        </authorList>
    </citation>
    <scope>NUCLEOTIDE SEQUENCE [LARGE SCALE GENOMIC DNA]</scope>
    <source>
        <strain evidence="12 13">NBRC 110095</strain>
    </source>
</reference>
<dbReference type="InterPro" id="IPR050790">
    <property type="entry name" value="ExbB/TolQ_transport"/>
</dbReference>
<evidence type="ECO:0000256" key="6">
    <source>
        <dbReference type="ARBA" id="ARBA00022989"/>
    </source>
</evidence>
<evidence type="ECO:0000256" key="7">
    <source>
        <dbReference type="ARBA" id="ARBA00023136"/>
    </source>
</evidence>
<feature type="transmembrane region" description="Helical" evidence="10">
    <location>
        <begin position="18"/>
        <end position="39"/>
    </location>
</feature>
<keyword evidence="2 8" id="KW-0813">Transport</keyword>
<dbReference type="GO" id="GO:0017038">
    <property type="term" value="P:protein import"/>
    <property type="evidence" value="ECO:0007669"/>
    <property type="project" value="TreeGrafter"/>
</dbReference>
<keyword evidence="6 10" id="KW-1133">Transmembrane helix</keyword>
<protein>
    <recommendedName>
        <fullName evidence="11">MotA/TolQ/ExbB proton channel domain-containing protein</fullName>
    </recommendedName>
</protein>
<keyword evidence="3" id="KW-1003">Cell membrane</keyword>
<feature type="compositionally biased region" description="Polar residues" evidence="9">
    <location>
        <begin position="249"/>
        <end position="259"/>
    </location>
</feature>
<accession>A0AA37T4I8</accession>
<evidence type="ECO:0000256" key="4">
    <source>
        <dbReference type="ARBA" id="ARBA00022692"/>
    </source>
</evidence>
<dbReference type="PANTHER" id="PTHR30625">
    <property type="entry name" value="PROTEIN TOLQ"/>
    <property type="match status" value="1"/>
</dbReference>
<feature type="domain" description="MotA/TolQ/ExbB proton channel" evidence="11">
    <location>
        <begin position="91"/>
        <end position="198"/>
    </location>
</feature>
<evidence type="ECO:0000256" key="3">
    <source>
        <dbReference type="ARBA" id="ARBA00022475"/>
    </source>
</evidence>
<dbReference type="Proteomes" id="UP001156870">
    <property type="component" value="Unassembled WGS sequence"/>
</dbReference>
<comment type="similarity">
    <text evidence="8">Belongs to the exbB/tolQ family.</text>
</comment>
<dbReference type="GO" id="GO:0005886">
    <property type="term" value="C:plasma membrane"/>
    <property type="evidence" value="ECO:0007669"/>
    <property type="project" value="UniProtKB-SubCell"/>
</dbReference>
<keyword evidence="5 8" id="KW-0653">Protein transport</keyword>
<evidence type="ECO:0000256" key="8">
    <source>
        <dbReference type="RuleBase" id="RU004057"/>
    </source>
</evidence>
<evidence type="ECO:0000256" key="2">
    <source>
        <dbReference type="ARBA" id="ARBA00022448"/>
    </source>
</evidence>
<keyword evidence="7 10" id="KW-0472">Membrane</keyword>
<comment type="caution">
    <text evidence="12">The sequence shown here is derived from an EMBL/GenBank/DDBJ whole genome shotgun (WGS) entry which is preliminary data.</text>
</comment>
<proteinExistence type="inferred from homology"/>
<evidence type="ECO:0000256" key="1">
    <source>
        <dbReference type="ARBA" id="ARBA00004651"/>
    </source>
</evidence>
<evidence type="ECO:0000256" key="5">
    <source>
        <dbReference type="ARBA" id="ARBA00022927"/>
    </source>
</evidence>
<keyword evidence="13" id="KW-1185">Reference proteome</keyword>
<evidence type="ECO:0000256" key="9">
    <source>
        <dbReference type="SAM" id="MobiDB-lite"/>
    </source>
</evidence>
<dbReference type="RefSeq" id="WP_232591986.1">
    <property type="nucleotide sequence ID" value="NZ_BSPD01000030.1"/>
</dbReference>
<evidence type="ECO:0000313" key="12">
    <source>
        <dbReference type="EMBL" id="GLS25516.1"/>
    </source>
</evidence>
<keyword evidence="4 10" id="KW-0812">Transmembrane</keyword>
<sequence length="259" mass="28344">MEAAYSIVVKFFQEGGFFLYPIALVFILGIIISVERWLFLTRESIRNAKAFDNFLPLLRTTDVEKMYMYTRENRAPVIRVIGCALDIMKVTRHRADIEHSMHEGILEAAPKFESRTNYLSVLANVATLLGLLGTIIGLIGAFTAVANADPAEKSALLSQSISVAMNTTAFGLMAAIPLLVTHAILQNKMAKIVKSIEMAAVKFLNIMTYHQLVHAGAYAPVQQTAQSSSQQPVQQSLQQPAAEKESASVMPTDTAITLG</sequence>
<name>A0AA37T4I8_9GAMM</name>
<organism evidence="12 13">
    <name type="scientific">Marinibactrum halimedae</name>
    <dbReference type="NCBI Taxonomy" id="1444977"/>
    <lineage>
        <taxon>Bacteria</taxon>
        <taxon>Pseudomonadati</taxon>
        <taxon>Pseudomonadota</taxon>
        <taxon>Gammaproteobacteria</taxon>
        <taxon>Cellvibrionales</taxon>
        <taxon>Cellvibrionaceae</taxon>
        <taxon>Marinibactrum</taxon>
    </lineage>
</organism>
<evidence type="ECO:0000313" key="13">
    <source>
        <dbReference type="Proteomes" id="UP001156870"/>
    </source>
</evidence>
<gene>
    <name evidence="12" type="ORF">GCM10007877_12300</name>
</gene>
<dbReference type="InterPro" id="IPR002898">
    <property type="entry name" value="MotA_ExbB_proton_chnl"/>
</dbReference>
<evidence type="ECO:0000256" key="10">
    <source>
        <dbReference type="SAM" id="Phobius"/>
    </source>
</evidence>
<dbReference type="AlphaFoldDB" id="A0AA37T4I8"/>
<dbReference type="PANTHER" id="PTHR30625:SF15">
    <property type="entry name" value="BIOPOLYMER TRANSPORT PROTEIN EXBB"/>
    <property type="match status" value="1"/>
</dbReference>
<feature type="compositionally biased region" description="Low complexity" evidence="9">
    <location>
        <begin position="229"/>
        <end position="241"/>
    </location>
</feature>
<feature type="transmembrane region" description="Helical" evidence="10">
    <location>
        <begin position="121"/>
        <end position="143"/>
    </location>
</feature>
<feature type="transmembrane region" description="Helical" evidence="10">
    <location>
        <begin position="163"/>
        <end position="185"/>
    </location>
</feature>
<evidence type="ECO:0000259" key="11">
    <source>
        <dbReference type="Pfam" id="PF01618"/>
    </source>
</evidence>
<dbReference type="EMBL" id="BSPD01000030">
    <property type="protein sequence ID" value="GLS25516.1"/>
    <property type="molecule type" value="Genomic_DNA"/>
</dbReference>
<comment type="subcellular location">
    <subcellularLocation>
        <location evidence="1">Cell membrane</location>
        <topology evidence="1">Multi-pass membrane protein</topology>
    </subcellularLocation>
    <subcellularLocation>
        <location evidence="8">Membrane</location>
        <topology evidence="8">Multi-pass membrane protein</topology>
    </subcellularLocation>
</comment>
<dbReference type="Pfam" id="PF01618">
    <property type="entry name" value="MotA_ExbB"/>
    <property type="match status" value="1"/>
</dbReference>
<feature type="region of interest" description="Disordered" evidence="9">
    <location>
        <begin position="229"/>
        <end position="259"/>
    </location>
</feature>